<accession>A0ABV9NKA4</accession>
<sequence length="101" mass="10831">MTIDKNEADSCINRLFAHGRVPEANMLRSLLAENQSLKAELAKRDAASAAGVPEGWALVPREPTKEMLDATRQRGPAGLEWSLGVVGYSSLLAAAPTEADR</sequence>
<dbReference type="Proteomes" id="UP001595892">
    <property type="component" value="Unassembled WGS sequence"/>
</dbReference>
<name>A0ABV9NKA4_9GAMM</name>
<evidence type="ECO:0000313" key="2">
    <source>
        <dbReference type="Proteomes" id="UP001595892"/>
    </source>
</evidence>
<dbReference type="RefSeq" id="WP_377003493.1">
    <property type="nucleotide sequence ID" value="NZ_JBHSGG010000012.1"/>
</dbReference>
<evidence type="ECO:0000313" key="1">
    <source>
        <dbReference type="EMBL" id="MFC4727478.1"/>
    </source>
</evidence>
<protein>
    <submittedName>
        <fullName evidence="1">Uncharacterized protein</fullName>
    </submittedName>
</protein>
<gene>
    <name evidence="1" type="ORF">ACFO3Q_04740</name>
</gene>
<comment type="caution">
    <text evidence="1">The sequence shown here is derived from an EMBL/GenBank/DDBJ whole genome shotgun (WGS) entry which is preliminary data.</text>
</comment>
<reference evidence="2" key="1">
    <citation type="journal article" date="2019" name="Int. J. Syst. Evol. Microbiol.">
        <title>The Global Catalogue of Microorganisms (GCM) 10K type strain sequencing project: providing services to taxonomists for standard genome sequencing and annotation.</title>
        <authorList>
            <consortium name="The Broad Institute Genomics Platform"/>
            <consortium name="The Broad Institute Genome Sequencing Center for Infectious Disease"/>
            <person name="Wu L."/>
            <person name="Ma J."/>
        </authorList>
    </citation>
    <scope>NUCLEOTIDE SEQUENCE [LARGE SCALE GENOMIC DNA]</scope>
    <source>
        <strain evidence="2">CGMCC 1.13574</strain>
    </source>
</reference>
<organism evidence="1 2">
    <name type="scientific">Coralloluteibacterium thermophilum</name>
    <dbReference type="NCBI Taxonomy" id="2707049"/>
    <lineage>
        <taxon>Bacteria</taxon>
        <taxon>Pseudomonadati</taxon>
        <taxon>Pseudomonadota</taxon>
        <taxon>Gammaproteobacteria</taxon>
        <taxon>Lysobacterales</taxon>
        <taxon>Lysobacteraceae</taxon>
        <taxon>Coralloluteibacterium</taxon>
    </lineage>
</organism>
<dbReference type="EMBL" id="JBHSGG010000012">
    <property type="protein sequence ID" value="MFC4727478.1"/>
    <property type="molecule type" value="Genomic_DNA"/>
</dbReference>
<keyword evidence="2" id="KW-1185">Reference proteome</keyword>
<proteinExistence type="predicted"/>